<dbReference type="CDD" id="cd00267">
    <property type="entry name" value="ABC_ATPase"/>
    <property type="match status" value="1"/>
</dbReference>
<organism evidence="2 3">
    <name type="scientific">Paraburkholderia dioscoreae</name>
    <dbReference type="NCBI Taxonomy" id="2604047"/>
    <lineage>
        <taxon>Bacteria</taxon>
        <taxon>Pseudomonadati</taxon>
        <taxon>Pseudomonadota</taxon>
        <taxon>Betaproteobacteria</taxon>
        <taxon>Burkholderiales</taxon>
        <taxon>Burkholderiaceae</taxon>
        <taxon>Paraburkholderia</taxon>
    </lineage>
</organism>
<dbReference type="KEGG" id="pdio:PDMSB3_0065"/>
<dbReference type="Proteomes" id="UP000325811">
    <property type="component" value="Chromosome I"/>
</dbReference>
<dbReference type="InterPro" id="IPR003959">
    <property type="entry name" value="ATPase_AAA_core"/>
</dbReference>
<dbReference type="GO" id="GO:0016887">
    <property type="term" value="F:ATP hydrolysis activity"/>
    <property type="evidence" value="ECO:0007669"/>
    <property type="project" value="InterPro"/>
</dbReference>
<evidence type="ECO:0000259" key="1">
    <source>
        <dbReference type="Pfam" id="PF13304"/>
    </source>
</evidence>
<gene>
    <name evidence="2" type="ORF">PDMSB3_0065</name>
</gene>
<reference evidence="2 3" key="1">
    <citation type="submission" date="2019-08" db="EMBL/GenBank/DDBJ databases">
        <authorList>
            <person name="Herpell B J."/>
        </authorList>
    </citation>
    <scope>NUCLEOTIDE SEQUENCE [LARGE SCALE GENOMIC DNA]</scope>
    <source>
        <strain evidence="3">Msb3</strain>
    </source>
</reference>
<dbReference type="PANTHER" id="PTHR43581">
    <property type="entry name" value="ATP/GTP PHOSPHATASE"/>
    <property type="match status" value="1"/>
</dbReference>
<proteinExistence type="predicted"/>
<sequence length="549" mass="60190">MRKNGYARDEVLFAGSQSQIEIEERYQDCLVIVPDRNARRVDGGYLVDVQVFPVDHFGMVMASVDGKLFLLVDEHKPDGLLDLEPSSLAAQASAHKQLQTADEFFEKLGDFVLSLSGRDAYRKVVFELAGSAQRLLAKAHDIAVLNAYHPNSKSLTRARTFATFRSILLKGDEELFAFVAIRSILNLLSSRSQLTNTASIEADVPVAADLDLPVSLNFGEALHSLNPINVIIGSNGQGKTRLLLGLAKAARNGMLSMRDNVGTDLSQSGSLKIVAFTYEAAHWGHLRKQGVEVESMGIDSASWRRVTSLIHQIASTEDGQDNLRQIELILAQFIPTDEIFLPLIARESDGIARICLHEFIEQLNANLLAGVDLTKSPIMKSPTKGRYSLSSGEKSLLSFCLSTFLMTRGGALVLIDEPENHLHPAFISLLVRTLVSTLVATESRAVVVTHSPFVVREVDRSAVLILKRNTEDLPELYRPSLQTLGGDVSMIVDHVFQDGSIKKAYERRIDAVIAERVAQGAEIVTNDLEVDLGNDGARYLHAQAVLAKG</sequence>
<accession>A0A5Q4Z8E2</accession>
<dbReference type="Pfam" id="PF13304">
    <property type="entry name" value="AAA_21"/>
    <property type="match status" value="1"/>
</dbReference>
<dbReference type="Gene3D" id="3.40.50.300">
    <property type="entry name" value="P-loop containing nucleotide triphosphate hydrolases"/>
    <property type="match status" value="1"/>
</dbReference>
<name>A0A5Q4Z8E2_9BURK</name>
<protein>
    <recommendedName>
        <fullName evidence="1">ATPase AAA-type core domain-containing protein</fullName>
    </recommendedName>
</protein>
<dbReference type="GO" id="GO:0005524">
    <property type="term" value="F:ATP binding"/>
    <property type="evidence" value="ECO:0007669"/>
    <property type="project" value="InterPro"/>
</dbReference>
<dbReference type="InterPro" id="IPR027417">
    <property type="entry name" value="P-loop_NTPase"/>
</dbReference>
<evidence type="ECO:0000313" key="2">
    <source>
        <dbReference type="EMBL" id="VVD26527.1"/>
    </source>
</evidence>
<feature type="domain" description="ATPase AAA-type core" evidence="1">
    <location>
        <begin position="387"/>
        <end position="455"/>
    </location>
</feature>
<keyword evidence="3" id="KW-1185">Reference proteome</keyword>
<evidence type="ECO:0000313" key="3">
    <source>
        <dbReference type="Proteomes" id="UP000325811"/>
    </source>
</evidence>
<dbReference type="EMBL" id="LR699553">
    <property type="protein sequence ID" value="VVD26527.1"/>
    <property type="molecule type" value="Genomic_DNA"/>
</dbReference>
<dbReference type="AlphaFoldDB" id="A0A5Q4Z8E2"/>
<dbReference type="PANTHER" id="PTHR43581:SF2">
    <property type="entry name" value="EXCINUCLEASE ATPASE SUBUNIT"/>
    <property type="match status" value="1"/>
</dbReference>
<dbReference type="SUPFAM" id="SSF52540">
    <property type="entry name" value="P-loop containing nucleoside triphosphate hydrolases"/>
    <property type="match status" value="1"/>
</dbReference>
<dbReference type="InterPro" id="IPR051396">
    <property type="entry name" value="Bact_Antivir_Def_Nuclease"/>
</dbReference>